<dbReference type="AlphaFoldDB" id="A0A1X9NRI5"/>
<evidence type="ECO:0000313" key="7">
    <source>
        <dbReference type="EMBL" id="ARN76393.1"/>
    </source>
</evidence>
<keyword evidence="3" id="KW-0808">Transferase</keyword>
<feature type="domain" description="4'-phosphopantetheinyl transferase" evidence="6">
    <location>
        <begin position="110"/>
        <end position="217"/>
    </location>
</feature>
<gene>
    <name evidence="7" type="ORF">BST96_12295</name>
</gene>
<organism evidence="7 8">
    <name type="scientific">Oceanicoccus sagamiensis</name>
    <dbReference type="NCBI Taxonomy" id="716816"/>
    <lineage>
        <taxon>Bacteria</taxon>
        <taxon>Pseudomonadati</taxon>
        <taxon>Pseudomonadota</taxon>
        <taxon>Gammaproteobacteria</taxon>
        <taxon>Cellvibrionales</taxon>
        <taxon>Spongiibacteraceae</taxon>
        <taxon>Oceanicoccus</taxon>
    </lineage>
</organism>
<keyword evidence="8" id="KW-1185">Reference proteome</keyword>
<sequence length="241" mass="27451">MQDNEVHIWRTDIAQVPRTLLPRYYQLMSAQEQVRNQRYRTEALRDGDAITRALARTVLSRYADIQPAQWSFTKGKHGKPEVNNPGIDLRFNLSHTSQVVACVVTRQHDIGLDIEHIERNNNVLAIADRYFSPSELTDLFSLPADQQKDRFFDYWTLKEAYMKADGRGISLGLGNFSFTISDAATISVSFSEKIKQDAAAWQFQLFHPDNRHRMAVAINTSPGNSGQIAVSHFETIPLQMP</sequence>
<dbReference type="STRING" id="716816.BST96_12295"/>
<dbReference type="Pfam" id="PF01648">
    <property type="entry name" value="ACPS"/>
    <property type="match status" value="1"/>
</dbReference>
<name>A0A1X9NRI5_9GAMM</name>
<protein>
    <recommendedName>
        <fullName evidence="6">4'-phosphopantetheinyl transferase domain-containing protein</fullName>
    </recommendedName>
</protein>
<dbReference type="SUPFAM" id="SSF56214">
    <property type="entry name" value="4'-phosphopantetheinyl transferase"/>
    <property type="match status" value="2"/>
</dbReference>
<comment type="cofactor">
    <cofactor evidence="1">
        <name>Mg(2+)</name>
        <dbReference type="ChEBI" id="CHEBI:18420"/>
    </cofactor>
</comment>
<keyword evidence="4" id="KW-0479">Metal-binding</keyword>
<dbReference type="EMBL" id="CP019343">
    <property type="protein sequence ID" value="ARN76393.1"/>
    <property type="molecule type" value="Genomic_DNA"/>
</dbReference>
<keyword evidence="5" id="KW-0460">Magnesium</keyword>
<dbReference type="GO" id="GO:0019878">
    <property type="term" value="P:lysine biosynthetic process via aminoadipic acid"/>
    <property type="evidence" value="ECO:0007669"/>
    <property type="project" value="TreeGrafter"/>
</dbReference>
<evidence type="ECO:0000313" key="8">
    <source>
        <dbReference type="Proteomes" id="UP000193450"/>
    </source>
</evidence>
<dbReference type="PANTHER" id="PTHR12215">
    <property type="entry name" value="PHOSPHOPANTETHEINE TRANSFERASE"/>
    <property type="match status" value="1"/>
</dbReference>
<dbReference type="KEGG" id="osg:BST96_12295"/>
<evidence type="ECO:0000259" key="6">
    <source>
        <dbReference type="Pfam" id="PF01648"/>
    </source>
</evidence>
<evidence type="ECO:0000256" key="2">
    <source>
        <dbReference type="ARBA" id="ARBA00010990"/>
    </source>
</evidence>
<evidence type="ECO:0000256" key="5">
    <source>
        <dbReference type="ARBA" id="ARBA00022842"/>
    </source>
</evidence>
<dbReference type="GO" id="GO:0000287">
    <property type="term" value="F:magnesium ion binding"/>
    <property type="evidence" value="ECO:0007669"/>
    <property type="project" value="InterPro"/>
</dbReference>
<dbReference type="Gene3D" id="3.90.470.20">
    <property type="entry name" value="4'-phosphopantetheinyl transferase domain"/>
    <property type="match status" value="2"/>
</dbReference>
<proteinExistence type="inferred from homology"/>
<dbReference type="InterPro" id="IPR050559">
    <property type="entry name" value="P-Pant_transferase_sf"/>
</dbReference>
<dbReference type="GO" id="GO:0006633">
    <property type="term" value="P:fatty acid biosynthetic process"/>
    <property type="evidence" value="ECO:0007669"/>
    <property type="project" value="InterPro"/>
</dbReference>
<dbReference type="NCBIfam" id="TIGR00556">
    <property type="entry name" value="pantethn_trn"/>
    <property type="match status" value="1"/>
</dbReference>
<reference evidence="7 8" key="1">
    <citation type="submission" date="2016-11" db="EMBL/GenBank/DDBJ databases">
        <title>Trade-off between light-utilization and light-protection in marine flavobacteria.</title>
        <authorList>
            <person name="Kumagai Y."/>
        </authorList>
    </citation>
    <scope>NUCLEOTIDE SEQUENCE [LARGE SCALE GENOMIC DNA]</scope>
    <source>
        <strain evidence="7 8">NBRC 107125</strain>
    </source>
</reference>
<evidence type="ECO:0000256" key="3">
    <source>
        <dbReference type="ARBA" id="ARBA00022679"/>
    </source>
</evidence>
<dbReference type="GO" id="GO:0008897">
    <property type="term" value="F:holo-[acyl-carrier-protein] synthase activity"/>
    <property type="evidence" value="ECO:0007669"/>
    <property type="project" value="InterPro"/>
</dbReference>
<dbReference type="InterPro" id="IPR037143">
    <property type="entry name" value="4-PPantetheinyl_Trfase_dom_sf"/>
</dbReference>
<dbReference type="GO" id="GO:0005829">
    <property type="term" value="C:cytosol"/>
    <property type="evidence" value="ECO:0007669"/>
    <property type="project" value="TreeGrafter"/>
</dbReference>
<evidence type="ECO:0000256" key="4">
    <source>
        <dbReference type="ARBA" id="ARBA00022723"/>
    </source>
</evidence>
<evidence type="ECO:0000256" key="1">
    <source>
        <dbReference type="ARBA" id="ARBA00001946"/>
    </source>
</evidence>
<dbReference type="Proteomes" id="UP000193450">
    <property type="component" value="Chromosome"/>
</dbReference>
<comment type="similarity">
    <text evidence="2">Belongs to the P-Pant transferase superfamily. Gsp/Sfp/HetI/AcpT family.</text>
</comment>
<accession>A0A1X9NRI5</accession>
<dbReference type="PANTHER" id="PTHR12215:SF10">
    <property type="entry name" value="L-AMINOADIPATE-SEMIALDEHYDE DEHYDROGENASE-PHOSPHOPANTETHEINYL TRANSFERASE"/>
    <property type="match status" value="1"/>
</dbReference>
<dbReference type="InterPro" id="IPR004568">
    <property type="entry name" value="Ppantetheine-prot_Trfase_dom"/>
</dbReference>
<dbReference type="InterPro" id="IPR008278">
    <property type="entry name" value="4-PPantetheinyl_Trfase_dom"/>
</dbReference>